<evidence type="ECO:0000256" key="1">
    <source>
        <dbReference type="SAM" id="MobiDB-lite"/>
    </source>
</evidence>
<accession>A0AAW1I2Z7</accession>
<evidence type="ECO:0000313" key="2">
    <source>
        <dbReference type="EMBL" id="KAK9683961.1"/>
    </source>
</evidence>
<feature type="compositionally biased region" description="Acidic residues" evidence="1">
    <location>
        <begin position="44"/>
        <end position="58"/>
    </location>
</feature>
<gene>
    <name evidence="2" type="ORF">RND81_10G178000</name>
</gene>
<keyword evidence="3" id="KW-1185">Reference proteome</keyword>
<reference evidence="2" key="1">
    <citation type="submission" date="2024-03" db="EMBL/GenBank/DDBJ databases">
        <title>WGS assembly of Saponaria officinalis var. Norfolk2.</title>
        <authorList>
            <person name="Jenkins J."/>
            <person name="Shu S."/>
            <person name="Grimwood J."/>
            <person name="Barry K."/>
            <person name="Goodstein D."/>
            <person name="Schmutz J."/>
            <person name="Leebens-Mack J."/>
            <person name="Osbourn A."/>
        </authorList>
    </citation>
    <scope>NUCLEOTIDE SEQUENCE [LARGE SCALE GENOMIC DNA]</scope>
    <source>
        <strain evidence="2">JIC</strain>
    </source>
</reference>
<evidence type="ECO:0000313" key="3">
    <source>
        <dbReference type="Proteomes" id="UP001443914"/>
    </source>
</evidence>
<sequence length="201" mass="22557">MNFYQVLVLIITKGARLKQVDPGSKDYPSSLPGVGIVFRYEDDDVNDDEFDQNEEAGDDASSGGTDPGDDPNDDDPNDPDDDDPDDDWLIELPMCVRRYVYTGQMQFVLMPMANCMDVYPEFFADWNGLAYATHLLWQQLNPGCPVVANPTPANCCGDSVPIFGRLTVNEVGRFSFQTFNWTRHAYMDVRHNINCLVAIAI</sequence>
<feature type="region of interest" description="Disordered" evidence="1">
    <location>
        <begin position="44"/>
        <end position="87"/>
    </location>
</feature>
<protein>
    <submittedName>
        <fullName evidence="2">Uncharacterized protein</fullName>
    </submittedName>
</protein>
<organism evidence="2 3">
    <name type="scientific">Saponaria officinalis</name>
    <name type="common">Common soapwort</name>
    <name type="synonym">Lychnis saponaria</name>
    <dbReference type="NCBI Taxonomy" id="3572"/>
    <lineage>
        <taxon>Eukaryota</taxon>
        <taxon>Viridiplantae</taxon>
        <taxon>Streptophyta</taxon>
        <taxon>Embryophyta</taxon>
        <taxon>Tracheophyta</taxon>
        <taxon>Spermatophyta</taxon>
        <taxon>Magnoliopsida</taxon>
        <taxon>eudicotyledons</taxon>
        <taxon>Gunneridae</taxon>
        <taxon>Pentapetalae</taxon>
        <taxon>Caryophyllales</taxon>
        <taxon>Caryophyllaceae</taxon>
        <taxon>Caryophylleae</taxon>
        <taxon>Saponaria</taxon>
    </lineage>
</organism>
<dbReference type="EMBL" id="JBDFQZ010000010">
    <property type="protein sequence ID" value="KAK9683961.1"/>
    <property type="molecule type" value="Genomic_DNA"/>
</dbReference>
<name>A0AAW1I2Z7_SAPOF</name>
<proteinExistence type="predicted"/>
<dbReference type="AlphaFoldDB" id="A0AAW1I2Z7"/>
<dbReference type="Proteomes" id="UP001443914">
    <property type="component" value="Unassembled WGS sequence"/>
</dbReference>
<comment type="caution">
    <text evidence="2">The sequence shown here is derived from an EMBL/GenBank/DDBJ whole genome shotgun (WGS) entry which is preliminary data.</text>
</comment>
<feature type="compositionally biased region" description="Acidic residues" evidence="1">
    <location>
        <begin position="67"/>
        <end position="87"/>
    </location>
</feature>